<gene>
    <name evidence="5" type="ORF">P167DRAFT_608890</name>
</gene>
<evidence type="ECO:0000256" key="3">
    <source>
        <dbReference type="ARBA" id="ARBA00023242"/>
    </source>
</evidence>
<dbReference type="EMBL" id="ML119167">
    <property type="protein sequence ID" value="RPB08135.1"/>
    <property type="molecule type" value="Genomic_DNA"/>
</dbReference>
<evidence type="ECO:0008006" key="7">
    <source>
        <dbReference type="Google" id="ProtNLM"/>
    </source>
</evidence>
<dbReference type="GO" id="GO:0071013">
    <property type="term" value="C:catalytic step 2 spliceosome"/>
    <property type="evidence" value="ECO:0007669"/>
    <property type="project" value="TreeGrafter"/>
</dbReference>
<dbReference type="InterPro" id="IPR008999">
    <property type="entry name" value="Actin-crosslinking"/>
</dbReference>
<dbReference type="OrthoDB" id="5539371at2759"/>
<evidence type="ECO:0000313" key="6">
    <source>
        <dbReference type="Proteomes" id="UP000277580"/>
    </source>
</evidence>
<comment type="subcellular location">
    <subcellularLocation>
        <location evidence="1">Nucleus</location>
        <location evidence="1">Nucleolus</location>
    </subcellularLocation>
</comment>
<dbReference type="InParanoid" id="A0A3N4KQT9"/>
<feature type="compositionally biased region" description="Basic residues" evidence="4">
    <location>
        <begin position="1"/>
        <end position="18"/>
    </location>
</feature>
<organism evidence="5 6">
    <name type="scientific">Morchella conica CCBAS932</name>
    <dbReference type="NCBI Taxonomy" id="1392247"/>
    <lineage>
        <taxon>Eukaryota</taxon>
        <taxon>Fungi</taxon>
        <taxon>Dikarya</taxon>
        <taxon>Ascomycota</taxon>
        <taxon>Pezizomycotina</taxon>
        <taxon>Pezizomycetes</taxon>
        <taxon>Pezizales</taxon>
        <taxon>Morchellaceae</taxon>
        <taxon>Morchella</taxon>
    </lineage>
</organism>
<keyword evidence="6" id="KW-1185">Reference proteome</keyword>
<dbReference type="Proteomes" id="UP000277580">
    <property type="component" value="Unassembled WGS sequence"/>
</dbReference>
<accession>A0A3N4KQT9</accession>
<evidence type="ECO:0000256" key="1">
    <source>
        <dbReference type="ARBA" id="ARBA00004604"/>
    </source>
</evidence>
<evidence type="ECO:0000256" key="2">
    <source>
        <dbReference type="ARBA" id="ARBA00010878"/>
    </source>
</evidence>
<dbReference type="PANTHER" id="PTHR12928:SF0">
    <property type="entry name" value="FSHD REGION GENE 1"/>
    <property type="match status" value="1"/>
</dbReference>
<sequence>MVKALRFKGDKKVKKRKRTTDDAAAADSGAEDASGPSVKKPALDREDDNTTAKDDDEEGWVNADCLEDISGPLMFTITAPTPVGLSCDPTTGQTFTSALSAADNTLATAEPTGVHQVWVATKIHGTDKHSFKSAHGKYLSCDKVGVLSATREAIGAEEEFEVSLLPGGGRWALGTVRGGFVGVQETGGKAVVRGDGEKVGFGEEWVVRVQRRNKKKKKGGEKGRVKDRVSRKELEEMAGIKLDDDQVKVLRKARKEGGFHEALLDMRVKHGKHDKFAY</sequence>
<evidence type="ECO:0000256" key="4">
    <source>
        <dbReference type="SAM" id="MobiDB-lite"/>
    </source>
</evidence>
<protein>
    <recommendedName>
        <fullName evidence="7">Actin-crosslinking protein</fullName>
    </recommendedName>
</protein>
<dbReference type="InterPro" id="IPR010414">
    <property type="entry name" value="FRG1"/>
</dbReference>
<dbReference type="SUPFAM" id="SSF50405">
    <property type="entry name" value="Actin-crosslinking proteins"/>
    <property type="match status" value="1"/>
</dbReference>
<comment type="similarity">
    <text evidence="2">Belongs to the FRG1 family.</text>
</comment>
<name>A0A3N4KQT9_9PEZI</name>
<reference evidence="5 6" key="1">
    <citation type="journal article" date="2018" name="Nat. Ecol. Evol.">
        <title>Pezizomycetes genomes reveal the molecular basis of ectomycorrhizal truffle lifestyle.</title>
        <authorList>
            <person name="Murat C."/>
            <person name="Payen T."/>
            <person name="Noel B."/>
            <person name="Kuo A."/>
            <person name="Morin E."/>
            <person name="Chen J."/>
            <person name="Kohler A."/>
            <person name="Krizsan K."/>
            <person name="Balestrini R."/>
            <person name="Da Silva C."/>
            <person name="Montanini B."/>
            <person name="Hainaut M."/>
            <person name="Levati E."/>
            <person name="Barry K.W."/>
            <person name="Belfiori B."/>
            <person name="Cichocki N."/>
            <person name="Clum A."/>
            <person name="Dockter R.B."/>
            <person name="Fauchery L."/>
            <person name="Guy J."/>
            <person name="Iotti M."/>
            <person name="Le Tacon F."/>
            <person name="Lindquist E.A."/>
            <person name="Lipzen A."/>
            <person name="Malagnac F."/>
            <person name="Mello A."/>
            <person name="Molinier V."/>
            <person name="Miyauchi S."/>
            <person name="Poulain J."/>
            <person name="Riccioni C."/>
            <person name="Rubini A."/>
            <person name="Sitrit Y."/>
            <person name="Splivallo R."/>
            <person name="Traeger S."/>
            <person name="Wang M."/>
            <person name="Zifcakova L."/>
            <person name="Wipf D."/>
            <person name="Zambonelli A."/>
            <person name="Paolocci F."/>
            <person name="Nowrousian M."/>
            <person name="Ottonello S."/>
            <person name="Baldrian P."/>
            <person name="Spatafora J.W."/>
            <person name="Henrissat B."/>
            <person name="Nagy L.G."/>
            <person name="Aury J.M."/>
            <person name="Wincker P."/>
            <person name="Grigoriev I.V."/>
            <person name="Bonfante P."/>
            <person name="Martin F.M."/>
        </authorList>
    </citation>
    <scope>NUCLEOTIDE SEQUENCE [LARGE SCALE GENOMIC DNA]</scope>
    <source>
        <strain evidence="5 6">CCBAS932</strain>
    </source>
</reference>
<dbReference type="Gene3D" id="2.80.10.50">
    <property type="match status" value="1"/>
</dbReference>
<dbReference type="CDD" id="cd23339">
    <property type="entry name" value="beta-trefoil_FSCN_fungal_FRG1-like"/>
    <property type="match status" value="1"/>
</dbReference>
<dbReference type="GO" id="GO:0005730">
    <property type="term" value="C:nucleolus"/>
    <property type="evidence" value="ECO:0007669"/>
    <property type="project" value="UniProtKB-SubCell"/>
</dbReference>
<dbReference type="STRING" id="1392247.A0A3N4KQT9"/>
<proteinExistence type="inferred from homology"/>
<keyword evidence="3" id="KW-0539">Nucleus</keyword>
<feature type="region of interest" description="Disordered" evidence="4">
    <location>
        <begin position="1"/>
        <end position="58"/>
    </location>
</feature>
<dbReference type="Pfam" id="PF06229">
    <property type="entry name" value="FRG1"/>
    <property type="match status" value="1"/>
</dbReference>
<feature type="compositionally biased region" description="Low complexity" evidence="4">
    <location>
        <begin position="22"/>
        <end position="35"/>
    </location>
</feature>
<dbReference type="GO" id="GO:0051015">
    <property type="term" value="F:actin filament binding"/>
    <property type="evidence" value="ECO:0007669"/>
    <property type="project" value="TreeGrafter"/>
</dbReference>
<feature type="compositionally biased region" description="Basic and acidic residues" evidence="4">
    <location>
        <begin position="41"/>
        <end position="53"/>
    </location>
</feature>
<evidence type="ECO:0000313" key="5">
    <source>
        <dbReference type="EMBL" id="RPB08135.1"/>
    </source>
</evidence>
<dbReference type="AlphaFoldDB" id="A0A3N4KQT9"/>
<dbReference type="PANTHER" id="PTHR12928">
    <property type="entry name" value="FRG1 PROTEIN"/>
    <property type="match status" value="1"/>
</dbReference>